<reference evidence="1" key="1">
    <citation type="submission" date="2021-02" db="EMBL/GenBank/DDBJ databases">
        <authorList>
            <person name="Dougan E. K."/>
            <person name="Rhodes N."/>
            <person name="Thang M."/>
            <person name="Chan C."/>
        </authorList>
    </citation>
    <scope>NUCLEOTIDE SEQUENCE</scope>
</reference>
<sequence>MSMFKDPKGEKLREMLLKHGTFDQVEVELTKTSMQMAINDEEGAWENDVSLAKEGVLATYIDLVGKKVDKATDLQELTAIFVCGIGQEMIPKTLELEGHYKELLKFQTDAVLDAGTPPS</sequence>
<gene>
    <name evidence="1" type="ORF">SPIL2461_LOCUS18644</name>
</gene>
<dbReference type="EMBL" id="CAJNIZ010043959">
    <property type="protein sequence ID" value="CAE7673942.1"/>
    <property type="molecule type" value="Genomic_DNA"/>
</dbReference>
<dbReference type="OrthoDB" id="410488at2759"/>
<evidence type="ECO:0000313" key="1">
    <source>
        <dbReference type="EMBL" id="CAE7673942.1"/>
    </source>
</evidence>
<accession>A0A812WIZ4</accession>
<name>A0A812WIZ4_SYMPI</name>
<dbReference type="AlphaFoldDB" id="A0A812WIZ4"/>
<feature type="non-terminal residue" evidence="1">
    <location>
        <position position="119"/>
    </location>
</feature>
<comment type="caution">
    <text evidence="1">The sequence shown here is derived from an EMBL/GenBank/DDBJ whole genome shotgun (WGS) entry which is preliminary data.</text>
</comment>
<organism evidence="1 2">
    <name type="scientific">Symbiodinium pilosum</name>
    <name type="common">Dinoflagellate</name>
    <dbReference type="NCBI Taxonomy" id="2952"/>
    <lineage>
        <taxon>Eukaryota</taxon>
        <taxon>Sar</taxon>
        <taxon>Alveolata</taxon>
        <taxon>Dinophyceae</taxon>
        <taxon>Suessiales</taxon>
        <taxon>Symbiodiniaceae</taxon>
        <taxon>Symbiodinium</taxon>
    </lineage>
</organism>
<dbReference type="Proteomes" id="UP000649617">
    <property type="component" value="Unassembled WGS sequence"/>
</dbReference>
<evidence type="ECO:0000313" key="2">
    <source>
        <dbReference type="Proteomes" id="UP000649617"/>
    </source>
</evidence>
<proteinExistence type="predicted"/>
<protein>
    <submittedName>
        <fullName evidence="1">Uncharacterized protein</fullName>
    </submittedName>
</protein>
<keyword evidence="2" id="KW-1185">Reference proteome</keyword>